<dbReference type="InParanoid" id="A0A151GI71"/>
<dbReference type="RefSeq" id="XP_040656148.1">
    <property type="nucleotide sequence ID" value="XM_040801115.1"/>
</dbReference>
<dbReference type="GeneID" id="63716445"/>
<dbReference type="AlphaFoldDB" id="A0A151GI71"/>
<name>A0A151GI71_DRECN</name>
<protein>
    <submittedName>
        <fullName evidence="1">Uncharacterized protein</fullName>
    </submittedName>
</protein>
<dbReference type="EMBL" id="LAYC01000002">
    <property type="protein sequence ID" value="KYK56796.1"/>
    <property type="molecule type" value="Genomic_DNA"/>
</dbReference>
<comment type="caution">
    <text evidence="1">The sequence shown here is derived from an EMBL/GenBank/DDBJ whole genome shotgun (WGS) entry which is preliminary data.</text>
</comment>
<gene>
    <name evidence="1" type="ORF">DCS_03802</name>
</gene>
<sequence length="129" mass="14370">MPSEHGWYLAWGSIAVDTKQCRSTFNPCVKSIGGRLRVKRRRGRGQKDLQVTVTSAGEGRVLRLMPSVVERMTMRRSQSFGDDAAVHHDTPEPPTRACAWFDVLLLNSTRLARKALSSAPPPWRQAAQG</sequence>
<proteinExistence type="predicted"/>
<reference evidence="1 2" key="1">
    <citation type="journal article" date="2016" name="Sci. Rep.">
        <title>Insights into Adaptations to a Near-Obligate Nematode Endoparasitic Lifestyle from the Finished Genome of Drechmeria coniospora.</title>
        <authorList>
            <person name="Zhang L."/>
            <person name="Zhou Z."/>
            <person name="Guo Q."/>
            <person name="Fokkens L."/>
            <person name="Miskei M."/>
            <person name="Pocsi I."/>
            <person name="Zhang W."/>
            <person name="Chen M."/>
            <person name="Wang L."/>
            <person name="Sun Y."/>
            <person name="Donzelli B.G."/>
            <person name="Gibson D.M."/>
            <person name="Nelson D.R."/>
            <person name="Luo J.G."/>
            <person name="Rep M."/>
            <person name="Liu H."/>
            <person name="Yang S."/>
            <person name="Wang J."/>
            <person name="Krasnoff S.B."/>
            <person name="Xu Y."/>
            <person name="Molnar I."/>
            <person name="Lin M."/>
        </authorList>
    </citation>
    <scope>NUCLEOTIDE SEQUENCE [LARGE SCALE GENOMIC DNA]</scope>
    <source>
        <strain evidence="1 2">ARSEF 6962</strain>
    </source>
</reference>
<organism evidence="1 2">
    <name type="scientific">Drechmeria coniospora</name>
    <name type="common">Nematophagous fungus</name>
    <name type="synonym">Meria coniospora</name>
    <dbReference type="NCBI Taxonomy" id="98403"/>
    <lineage>
        <taxon>Eukaryota</taxon>
        <taxon>Fungi</taxon>
        <taxon>Dikarya</taxon>
        <taxon>Ascomycota</taxon>
        <taxon>Pezizomycotina</taxon>
        <taxon>Sordariomycetes</taxon>
        <taxon>Hypocreomycetidae</taxon>
        <taxon>Hypocreales</taxon>
        <taxon>Ophiocordycipitaceae</taxon>
        <taxon>Drechmeria</taxon>
    </lineage>
</organism>
<keyword evidence="2" id="KW-1185">Reference proteome</keyword>
<accession>A0A151GI71</accession>
<dbReference type="Proteomes" id="UP000076580">
    <property type="component" value="Chromosome 02"/>
</dbReference>
<evidence type="ECO:0000313" key="2">
    <source>
        <dbReference type="Proteomes" id="UP000076580"/>
    </source>
</evidence>
<evidence type="ECO:0000313" key="1">
    <source>
        <dbReference type="EMBL" id="KYK56796.1"/>
    </source>
</evidence>